<dbReference type="NCBIfam" id="TIGR01891">
    <property type="entry name" value="amidohydrolases"/>
    <property type="match status" value="1"/>
</dbReference>
<sequence length="408" mass="44816">MHSEHYLYQKAASMQSELSSWRQHFHKYPEQSFQEENTAAFVEKELRRIPGMEVFSGEKGTGLKTGVAGVLKKGSGPAAALRADMDALPIQEDNDTSYRSVHDGVMHACGHDAHTAMLLGAARILAEEDSFGGTVKFIFQPAEEMTDRNKKSGAPYMIQHGILQDVSVAFALHMDPEYLPGTVRLHEGPSMANVDTFQAEILGTGGHGAYPHLGTDPLWMLSFVIQAVQGITSRKTSPLSPSVISIGEVNAGSSTNVIPDQVRMQGTIRSYDQETRLHLEQELEQAFSIVEAMGGTYHLQVDKGEPALQNDKMAVQLFDETLQNIFPHYSILRQPYGLGGEDFGYMAENVPAAMLFLGAGFENNQQRGLHMPRFDLEEEMLPVGASLLAGTALQYFQHNAKNEEGSGM</sequence>
<gene>
    <name evidence="2" type="ORF">ACFSUB_03435</name>
</gene>
<reference evidence="3" key="1">
    <citation type="journal article" date="2019" name="Int. J. Syst. Evol. Microbiol.">
        <title>The Global Catalogue of Microorganisms (GCM) 10K type strain sequencing project: providing services to taxonomists for standard genome sequencing and annotation.</title>
        <authorList>
            <consortium name="The Broad Institute Genomics Platform"/>
            <consortium name="The Broad Institute Genome Sequencing Center for Infectious Disease"/>
            <person name="Wu L."/>
            <person name="Ma J."/>
        </authorList>
    </citation>
    <scope>NUCLEOTIDE SEQUENCE [LARGE SCALE GENOMIC DNA]</scope>
    <source>
        <strain evidence="3">KCTC 33792</strain>
    </source>
</reference>
<dbReference type="InterPro" id="IPR011650">
    <property type="entry name" value="Peptidase_M20_dimer"/>
</dbReference>
<comment type="caution">
    <text evidence="2">The sequence shown here is derived from an EMBL/GenBank/DDBJ whole genome shotgun (WGS) entry which is preliminary data.</text>
</comment>
<evidence type="ECO:0000313" key="2">
    <source>
        <dbReference type="EMBL" id="MFD2704506.1"/>
    </source>
</evidence>
<accession>A0ABW5SY89</accession>
<dbReference type="Proteomes" id="UP001597520">
    <property type="component" value="Unassembled WGS sequence"/>
</dbReference>
<feature type="domain" description="Peptidase M20 dimerisation" evidence="1">
    <location>
        <begin position="196"/>
        <end position="287"/>
    </location>
</feature>
<evidence type="ECO:0000313" key="3">
    <source>
        <dbReference type="Proteomes" id="UP001597520"/>
    </source>
</evidence>
<keyword evidence="3" id="KW-1185">Reference proteome</keyword>
<proteinExistence type="predicted"/>
<dbReference type="Gene3D" id="3.30.70.360">
    <property type="match status" value="1"/>
</dbReference>
<dbReference type="InterPro" id="IPR036264">
    <property type="entry name" value="Bact_exopeptidase_dim_dom"/>
</dbReference>
<dbReference type="SUPFAM" id="SSF55031">
    <property type="entry name" value="Bacterial exopeptidase dimerisation domain"/>
    <property type="match status" value="1"/>
</dbReference>
<dbReference type="SUPFAM" id="SSF53187">
    <property type="entry name" value="Zn-dependent exopeptidases"/>
    <property type="match status" value="1"/>
</dbReference>
<dbReference type="InterPro" id="IPR017439">
    <property type="entry name" value="Amidohydrolase"/>
</dbReference>
<organism evidence="2 3">
    <name type="scientific">Salibacterium lacus</name>
    <dbReference type="NCBI Taxonomy" id="1898109"/>
    <lineage>
        <taxon>Bacteria</taxon>
        <taxon>Bacillati</taxon>
        <taxon>Bacillota</taxon>
        <taxon>Bacilli</taxon>
        <taxon>Bacillales</taxon>
        <taxon>Bacillaceae</taxon>
    </lineage>
</organism>
<dbReference type="InterPro" id="IPR002933">
    <property type="entry name" value="Peptidase_M20"/>
</dbReference>
<protein>
    <submittedName>
        <fullName evidence="2">M20 family metallopeptidase</fullName>
    </submittedName>
</protein>
<dbReference type="Pfam" id="PF01546">
    <property type="entry name" value="Peptidase_M20"/>
    <property type="match status" value="1"/>
</dbReference>
<dbReference type="Pfam" id="PF07687">
    <property type="entry name" value="M20_dimer"/>
    <property type="match status" value="1"/>
</dbReference>
<dbReference type="EMBL" id="JBHUML010000002">
    <property type="protein sequence ID" value="MFD2704506.1"/>
    <property type="molecule type" value="Genomic_DNA"/>
</dbReference>
<name>A0ABW5SY89_9BACI</name>
<dbReference type="Gene3D" id="3.40.630.10">
    <property type="entry name" value="Zn peptidases"/>
    <property type="match status" value="1"/>
</dbReference>
<dbReference type="PIRSF" id="PIRSF005962">
    <property type="entry name" value="Pept_M20D_amidohydro"/>
    <property type="match status" value="1"/>
</dbReference>
<evidence type="ECO:0000259" key="1">
    <source>
        <dbReference type="Pfam" id="PF07687"/>
    </source>
</evidence>
<dbReference type="RefSeq" id="WP_380711780.1">
    <property type="nucleotide sequence ID" value="NZ_JBHUML010000002.1"/>
</dbReference>
<dbReference type="PANTHER" id="PTHR11014">
    <property type="entry name" value="PEPTIDASE M20 FAMILY MEMBER"/>
    <property type="match status" value="1"/>
</dbReference>
<dbReference type="PANTHER" id="PTHR11014:SF63">
    <property type="entry name" value="METALLOPEPTIDASE, PUTATIVE (AFU_ORTHOLOGUE AFUA_6G09600)-RELATED"/>
    <property type="match status" value="1"/>
</dbReference>